<organism evidence="2 3">
    <name type="scientific">Haloarcula argentinensis</name>
    <dbReference type="NCBI Taxonomy" id="43776"/>
    <lineage>
        <taxon>Archaea</taxon>
        <taxon>Methanobacteriati</taxon>
        <taxon>Methanobacteriota</taxon>
        <taxon>Stenosarchaea group</taxon>
        <taxon>Halobacteria</taxon>
        <taxon>Halobacteriales</taxon>
        <taxon>Haloarculaceae</taxon>
        <taxon>Haloarcula</taxon>
    </lineage>
</organism>
<reference evidence="2" key="1">
    <citation type="submission" date="2019-12" db="EMBL/GenBank/DDBJ databases">
        <title>Whole genome sequencing of Haloarcula argentinensis strain pws5.</title>
        <authorList>
            <person name="Verma D.K."/>
            <person name="Gopal K."/>
            <person name="Prasad E.S."/>
        </authorList>
    </citation>
    <scope>NUCLEOTIDE SEQUENCE</scope>
    <source>
        <strain evidence="2">Pws5</strain>
    </source>
</reference>
<gene>
    <name evidence="2" type="ORF">GOC77_13915</name>
</gene>
<evidence type="ECO:0000313" key="3">
    <source>
        <dbReference type="Proteomes" id="UP000641625"/>
    </source>
</evidence>
<feature type="transmembrane region" description="Helical" evidence="1">
    <location>
        <begin position="34"/>
        <end position="53"/>
    </location>
</feature>
<dbReference type="EMBL" id="WOWA01000007">
    <property type="protein sequence ID" value="NLV14359.1"/>
    <property type="molecule type" value="Genomic_DNA"/>
</dbReference>
<comment type="caution">
    <text evidence="2">The sequence shown here is derived from an EMBL/GenBank/DDBJ whole genome shotgun (WGS) entry which is preliminary data.</text>
</comment>
<dbReference type="Proteomes" id="UP000641625">
    <property type="component" value="Unassembled WGS sequence"/>
</dbReference>
<name>A0A847UL27_HALAR</name>
<evidence type="ECO:0000313" key="2">
    <source>
        <dbReference type="EMBL" id="NLV14359.1"/>
    </source>
</evidence>
<keyword evidence="1" id="KW-0472">Membrane</keyword>
<evidence type="ECO:0000256" key="1">
    <source>
        <dbReference type="SAM" id="Phobius"/>
    </source>
</evidence>
<protein>
    <submittedName>
        <fullName evidence="2">Uncharacterized protein</fullName>
    </submittedName>
</protein>
<dbReference type="RefSeq" id="WP_170097785.1">
    <property type="nucleotide sequence ID" value="NZ_WOWA01000007.1"/>
</dbReference>
<keyword evidence="1" id="KW-0812">Transmembrane</keyword>
<dbReference type="AlphaFoldDB" id="A0A847UL27"/>
<accession>A0A847UL27</accession>
<sequence length="64" mass="6784">MFEFQADTGKGIVVLAFVVAVLFFVVFTTSPSAAILGAGIAAVVLTVLYYLGVRVDVYARGGRR</sequence>
<feature type="transmembrane region" description="Helical" evidence="1">
    <location>
        <begin position="12"/>
        <end position="28"/>
    </location>
</feature>
<proteinExistence type="predicted"/>
<keyword evidence="1" id="KW-1133">Transmembrane helix</keyword>